<accession>A0A4U5PQ55</accession>
<dbReference type="InterPro" id="IPR040256">
    <property type="entry name" value="At4g02000-like"/>
</dbReference>
<sequence>MHDSGWLVFAFHSELEMLDILSSGPYFIFGRPLILKVMPGFFDFQRFDMARMSTWVRFPNLHLHCWTPIYLSKIASMVGKPIHFDVPTTNITRLLGPKKRPYTTPIGPDSGSPSEETVAVEKQHPYNNPSCGSSC</sequence>
<organism evidence="2">
    <name type="scientific">Populus alba</name>
    <name type="common">White poplar</name>
    <dbReference type="NCBI Taxonomy" id="43335"/>
    <lineage>
        <taxon>Eukaryota</taxon>
        <taxon>Viridiplantae</taxon>
        <taxon>Streptophyta</taxon>
        <taxon>Embryophyta</taxon>
        <taxon>Tracheophyta</taxon>
        <taxon>Spermatophyta</taxon>
        <taxon>Magnoliopsida</taxon>
        <taxon>eudicotyledons</taxon>
        <taxon>Gunneridae</taxon>
        <taxon>Pentapetalae</taxon>
        <taxon>rosids</taxon>
        <taxon>fabids</taxon>
        <taxon>Malpighiales</taxon>
        <taxon>Salicaceae</taxon>
        <taxon>Saliceae</taxon>
        <taxon>Populus</taxon>
    </lineage>
</organism>
<reference evidence="2" key="1">
    <citation type="submission" date="2018-10" db="EMBL/GenBank/DDBJ databases">
        <title>Population genomic analysis revealed the cold adaptation of white poplar.</title>
        <authorList>
            <person name="Liu Y.-J."/>
        </authorList>
    </citation>
    <scope>NUCLEOTIDE SEQUENCE [LARGE SCALE GENOMIC DNA]</scope>
    <source>
        <strain evidence="2">PAL-ZL1</strain>
    </source>
</reference>
<dbReference type="EMBL" id="RCHU01000714">
    <property type="protein sequence ID" value="TKR97764.1"/>
    <property type="molecule type" value="Genomic_DNA"/>
</dbReference>
<dbReference type="PANTHER" id="PTHR31286">
    <property type="entry name" value="GLYCINE-RICH CELL WALL STRUCTURAL PROTEIN 1.8-LIKE"/>
    <property type="match status" value="1"/>
</dbReference>
<evidence type="ECO:0000256" key="1">
    <source>
        <dbReference type="SAM" id="MobiDB-lite"/>
    </source>
</evidence>
<dbReference type="PANTHER" id="PTHR31286:SF168">
    <property type="entry name" value="DUF4283 DOMAIN-CONTAINING PROTEIN"/>
    <property type="match status" value="1"/>
</dbReference>
<comment type="caution">
    <text evidence="2">The sequence shown here is derived from an EMBL/GenBank/DDBJ whole genome shotgun (WGS) entry which is preliminary data.</text>
</comment>
<proteinExistence type="predicted"/>
<evidence type="ECO:0000313" key="2">
    <source>
        <dbReference type="EMBL" id="TKR97764.1"/>
    </source>
</evidence>
<feature type="region of interest" description="Disordered" evidence="1">
    <location>
        <begin position="97"/>
        <end position="135"/>
    </location>
</feature>
<gene>
    <name evidence="2" type="ORF">D5086_0000209640</name>
</gene>
<feature type="compositionally biased region" description="Polar residues" evidence="1">
    <location>
        <begin position="125"/>
        <end position="135"/>
    </location>
</feature>
<dbReference type="AlphaFoldDB" id="A0A4U5PQ55"/>
<name>A0A4U5PQ55_POPAL</name>
<protein>
    <submittedName>
        <fullName evidence="2">Uncharacterized protein</fullName>
    </submittedName>
</protein>